<reference evidence="3 4" key="1">
    <citation type="submission" date="2018-12" db="EMBL/GenBank/DDBJ databases">
        <title>Marinifilum JC070 sp. nov., a marine bacterium isolated from Yongle Blue Hole in the South China Sea.</title>
        <authorList>
            <person name="Fu T."/>
        </authorList>
    </citation>
    <scope>NUCLEOTIDE SEQUENCE [LARGE SCALE GENOMIC DNA]</scope>
    <source>
        <strain evidence="3 4">JC070</strain>
    </source>
</reference>
<protein>
    <submittedName>
        <fullName evidence="3">DUF1365 domain-containing protein</fullName>
    </submittedName>
</protein>
<keyword evidence="2" id="KW-1133">Transmembrane helix</keyword>
<evidence type="ECO:0000313" key="3">
    <source>
        <dbReference type="EMBL" id="NOU61182.1"/>
    </source>
</evidence>
<keyword evidence="2" id="KW-0812">Transmembrane</keyword>
<evidence type="ECO:0000256" key="1">
    <source>
        <dbReference type="SAM" id="MobiDB-lite"/>
    </source>
</evidence>
<dbReference type="EMBL" id="RZNH01000029">
    <property type="protein sequence ID" value="NOU61182.1"/>
    <property type="molecule type" value="Genomic_DNA"/>
</dbReference>
<comment type="caution">
    <text evidence="3">The sequence shown here is derived from an EMBL/GenBank/DDBJ whole genome shotgun (WGS) entry which is preliminary data.</text>
</comment>
<dbReference type="InterPro" id="IPR010775">
    <property type="entry name" value="DUF1365"/>
</dbReference>
<dbReference type="RefSeq" id="WP_171596448.1">
    <property type="nucleotide sequence ID" value="NZ_RZNH01000029.1"/>
</dbReference>
<accession>A0ABX1WYI9</accession>
<proteinExistence type="predicted"/>
<evidence type="ECO:0000313" key="4">
    <source>
        <dbReference type="Proteomes" id="UP000732105"/>
    </source>
</evidence>
<evidence type="ECO:0000256" key="2">
    <source>
        <dbReference type="SAM" id="Phobius"/>
    </source>
</evidence>
<feature type="region of interest" description="Disordered" evidence="1">
    <location>
        <begin position="267"/>
        <end position="291"/>
    </location>
</feature>
<gene>
    <name evidence="3" type="ORF">ELS83_15300</name>
</gene>
<dbReference type="Pfam" id="PF07103">
    <property type="entry name" value="DUF1365"/>
    <property type="match status" value="1"/>
</dbReference>
<keyword evidence="2" id="KW-0472">Membrane</keyword>
<keyword evidence="4" id="KW-1185">Reference proteome</keyword>
<dbReference type="PANTHER" id="PTHR33973">
    <property type="entry name" value="OS07G0153300 PROTEIN"/>
    <property type="match status" value="1"/>
</dbReference>
<sequence length="291" mass="34783">MKKNGKIVHSALYSCNVYHARMEKVNRTFSYRSFLFYIDMDEIQTIANKIWLISYNRFNYFNFRDQDHLQLDESKVQSTRSQIEQFLQENNIDIFPKRIGLLTNLCTLGYQFNPVSFYYCFDKDDKAFACIAEVNNTFGEMKLFLLTKDQLSSNTFSTRKCKNFYVSPFIDHDVDFDFNLEIPNDSLSNRIDDYRGSKRIFTASLTGKKQALTNWTVLKYVFLFPFITLQVIFLIHYQAFKLLLLGIPYFKKEEHLDLQTNRMKKFENRHTRKNRRKEYGKDFNTSAQNQF</sequence>
<dbReference type="Proteomes" id="UP000732105">
    <property type="component" value="Unassembled WGS sequence"/>
</dbReference>
<name>A0ABX1WYI9_9BACT</name>
<organism evidence="3 4">
    <name type="scientific">Marinifilum caeruleilacunae</name>
    <dbReference type="NCBI Taxonomy" id="2499076"/>
    <lineage>
        <taxon>Bacteria</taxon>
        <taxon>Pseudomonadati</taxon>
        <taxon>Bacteroidota</taxon>
        <taxon>Bacteroidia</taxon>
        <taxon>Marinilabiliales</taxon>
        <taxon>Marinifilaceae</taxon>
    </lineage>
</organism>
<dbReference type="PANTHER" id="PTHR33973:SF4">
    <property type="entry name" value="OS07G0153300 PROTEIN"/>
    <property type="match status" value="1"/>
</dbReference>
<feature type="transmembrane region" description="Helical" evidence="2">
    <location>
        <begin position="217"/>
        <end position="240"/>
    </location>
</feature>